<dbReference type="Pfam" id="PF00144">
    <property type="entry name" value="Beta-lactamase"/>
    <property type="match status" value="1"/>
</dbReference>
<gene>
    <name evidence="1" type="ORF">GII30_14880</name>
</gene>
<accession>A0A857KZD6</accession>
<dbReference type="InterPro" id="IPR012338">
    <property type="entry name" value="Beta-lactam/transpept-like"/>
</dbReference>
<dbReference type="InterPro" id="IPR001466">
    <property type="entry name" value="Beta-lactam-related"/>
</dbReference>
<dbReference type="RefSeq" id="WP_005187190.1">
    <property type="nucleotide sequence ID" value="NZ_CP045804.1"/>
</dbReference>
<dbReference type="AlphaFoldDB" id="A0A857KZD6"/>
<reference evidence="1" key="1">
    <citation type="journal article" date="2021" name="Nat. Microbiol.">
        <title>Cocultivation of an ultrasmall environmental parasitic bacterium with lytic ability against bacteria associated with wastewater foams.</title>
        <authorList>
            <person name="Batinovic S."/>
            <person name="Rose J.J.A."/>
            <person name="Ratcliffe J."/>
            <person name="Seviour R.J."/>
            <person name="Petrovski S."/>
        </authorList>
    </citation>
    <scope>NUCLEOTIDE SEQUENCE</scope>
    <source>
        <strain evidence="1">CON44</strain>
    </source>
</reference>
<dbReference type="InterPro" id="IPR050789">
    <property type="entry name" value="Diverse_Enzym_Activities"/>
</dbReference>
<dbReference type="Gene3D" id="3.40.710.10">
    <property type="entry name" value="DD-peptidase/beta-lactamase superfamily"/>
    <property type="match status" value="1"/>
</dbReference>
<keyword evidence="1" id="KW-0378">Hydrolase</keyword>
<dbReference type="GO" id="GO:0016787">
    <property type="term" value="F:hydrolase activity"/>
    <property type="evidence" value="ECO:0007669"/>
    <property type="project" value="UniProtKB-KW"/>
</dbReference>
<sequence length="271" mass="28474">MPILDSLSTWPVGSVSAAVITADGVADEFGDTSAVFALASVTKLLVAQAVLVAVEEGAVELDQEAGPPGATVAHLLAHASGLAFGTRDIEAPVGTRRIYSSAGFEVLADSVRDATGIEFADYLREAVCEPLGMTSTQLVGPAGHGAQSNVADLGRFVGDLLRPSVLSEELAGTARSVWFAGLDGFVPGYGKHRPNDWGLGCEIRSHKAPHWTGRRNSPQTFGHFGQSGTFLWVDPGLGAGCVVLTDRDFGAWAKPLWSDFNDIVVRSLTKN</sequence>
<dbReference type="PANTHER" id="PTHR43283">
    <property type="entry name" value="BETA-LACTAMASE-RELATED"/>
    <property type="match status" value="1"/>
</dbReference>
<dbReference type="EMBL" id="CP045810">
    <property type="protein sequence ID" value="QHN40261.1"/>
    <property type="molecule type" value="Genomic_DNA"/>
</dbReference>
<dbReference type="PANTHER" id="PTHR43283:SF15">
    <property type="entry name" value="CONSERVED PROTEIN"/>
    <property type="match status" value="1"/>
</dbReference>
<evidence type="ECO:0000313" key="1">
    <source>
        <dbReference type="EMBL" id="QHN40261.1"/>
    </source>
</evidence>
<proteinExistence type="predicted"/>
<protein>
    <submittedName>
        <fullName evidence="1">Serine hydrolase</fullName>
    </submittedName>
</protein>
<dbReference type="SUPFAM" id="SSF56601">
    <property type="entry name" value="beta-lactamase/transpeptidase-like"/>
    <property type="match status" value="1"/>
</dbReference>
<organism evidence="1">
    <name type="scientific">Gordonia amarae</name>
    <dbReference type="NCBI Taxonomy" id="36821"/>
    <lineage>
        <taxon>Bacteria</taxon>
        <taxon>Bacillati</taxon>
        <taxon>Actinomycetota</taxon>
        <taxon>Actinomycetes</taxon>
        <taxon>Mycobacteriales</taxon>
        <taxon>Gordoniaceae</taxon>
        <taxon>Gordonia</taxon>
    </lineage>
</organism>
<name>A0A857KZD6_9ACTN</name>